<accession>A0AAW4UXY6</accession>
<protein>
    <submittedName>
        <fullName evidence="1">CHAT domain-containing protein</fullName>
    </submittedName>
</protein>
<sequence>HKFILSILSVILGCKSKVMMSFDDELEEYGFLVATRAYTSNNDAIAGLVYYNMLMDIIHKKKSVTKKFLFEMLWQQIMTLRTASYFEQDYYIELSNFFDKQNFNAYDYDSFHHSLFTIDLLAKRKDLPLKISTYLHRRLKEIEIQGEHGIIPWFLSLLQMFQIYDKEEMKPLERYLETLDNAIPDKTRLQGYINTILKQNLSQQLKEEVIRLSSTRYLHNFNTDSWFVSLLAHNLLDEAYRKKNFADFVMAMIFRSDYGFIFPEREYCNLKAPVTPSKAKSDDLHVLYESIDGIRAGIQTFGSDEMLWIGNGANSVYGFSMVRDAYSFEDYGRWDLEQLRKAKLFEPFTIQTKDIHGSPINKVEEDFKEEYNELYVQMLPFKIAVSSDQCNICLAKDKDLAFVPHQLLIDKISGQFLGELKPSTNVLSTEIMVTSLLDKMLNTNYSKSFWCPIGEEPGINDFALQMQYEKLKDWLNQSNFIIFNQTYPEKALNSEVNVICAHGGSEISNEQCFYVNNKPIRDIDRIIGKGKLLILLTCHSGSMKENGGYDSSIHSFIKKFIREEYACIVAPMWSLSVDITLPWMQKFFQELDNGKFVCEAVFQANMHIKSMYISPYAWACMHLFGNPYLMVDKG</sequence>
<dbReference type="Proteomes" id="UP001199363">
    <property type="component" value="Unassembled WGS sequence"/>
</dbReference>
<comment type="caution">
    <text evidence="1">The sequence shown here is derived from an EMBL/GenBank/DDBJ whole genome shotgun (WGS) entry which is preliminary data.</text>
</comment>
<dbReference type="AlphaFoldDB" id="A0AAW4UXY6"/>
<evidence type="ECO:0000313" key="1">
    <source>
        <dbReference type="EMBL" id="MCB7282727.1"/>
    </source>
</evidence>
<gene>
    <name evidence="1" type="ORF">LI282_16995</name>
</gene>
<organism evidence="1 2">
    <name type="scientific">Phocaeicola vulgatus</name>
    <name type="common">Bacteroides vulgatus</name>
    <dbReference type="NCBI Taxonomy" id="821"/>
    <lineage>
        <taxon>Bacteria</taxon>
        <taxon>Pseudomonadati</taxon>
        <taxon>Bacteroidota</taxon>
        <taxon>Bacteroidia</taxon>
        <taxon>Bacteroidales</taxon>
        <taxon>Bacteroidaceae</taxon>
        <taxon>Phocaeicola</taxon>
    </lineage>
</organism>
<evidence type="ECO:0000313" key="2">
    <source>
        <dbReference type="Proteomes" id="UP001199363"/>
    </source>
</evidence>
<name>A0AAW4UXY6_PHOVU</name>
<proteinExistence type="predicted"/>
<dbReference type="RefSeq" id="WP_227195439.1">
    <property type="nucleotide sequence ID" value="NZ_JAJCMZ010000139.1"/>
</dbReference>
<reference evidence="1" key="1">
    <citation type="submission" date="2021-10" db="EMBL/GenBank/DDBJ databases">
        <title>Collection of gut derived symbiotic bacterial strains cultured from healthy donors.</title>
        <authorList>
            <person name="Lin H."/>
            <person name="Littmann E."/>
            <person name="Kohout C."/>
            <person name="Pamer E.G."/>
        </authorList>
    </citation>
    <scope>NUCLEOTIDE SEQUENCE</scope>
    <source>
        <strain evidence="1">DFI.1.167</strain>
    </source>
</reference>
<feature type="non-terminal residue" evidence="1">
    <location>
        <position position="1"/>
    </location>
</feature>
<dbReference type="EMBL" id="JAJCQG010000065">
    <property type="protein sequence ID" value="MCB7282727.1"/>
    <property type="molecule type" value="Genomic_DNA"/>
</dbReference>